<gene>
    <name evidence="3" type="ORF">GP979_03520</name>
</gene>
<dbReference type="InterPro" id="IPR013830">
    <property type="entry name" value="SGNH_hydro"/>
</dbReference>
<feature type="domain" description="SGNH hydrolase-type esterase" evidence="2">
    <location>
        <begin position="737"/>
        <end position="931"/>
    </location>
</feature>
<dbReference type="Gene3D" id="3.40.50.1110">
    <property type="entry name" value="SGNH hydrolase"/>
    <property type="match status" value="1"/>
</dbReference>
<dbReference type="GO" id="GO:0016788">
    <property type="term" value="F:hydrolase activity, acting on ester bonds"/>
    <property type="evidence" value="ECO:0007669"/>
    <property type="project" value="UniProtKB-ARBA"/>
</dbReference>
<dbReference type="InterPro" id="IPR011050">
    <property type="entry name" value="Pectin_lyase_fold/virulence"/>
</dbReference>
<feature type="domain" description="Bacteriophage P22 tailspike N-terminal" evidence="1">
    <location>
        <begin position="1"/>
        <end position="113"/>
    </location>
</feature>
<protein>
    <submittedName>
        <fullName evidence="3">Phage tail protein</fullName>
    </submittedName>
</protein>
<dbReference type="SUPFAM" id="SSF52266">
    <property type="entry name" value="SGNH hydrolase"/>
    <property type="match status" value="1"/>
</dbReference>
<comment type="caution">
    <text evidence="3">The sequence shown here is derived from an EMBL/GenBank/DDBJ whole genome shotgun (WGS) entry which is preliminary data.</text>
</comment>
<dbReference type="EMBL" id="WTQQ01000020">
    <property type="protein sequence ID" value="MWR87392.1"/>
    <property type="molecule type" value="Genomic_DNA"/>
</dbReference>
<dbReference type="InterPro" id="IPR036730">
    <property type="entry name" value="P22_tailspike_N_sf"/>
</dbReference>
<dbReference type="Pfam" id="PF09008">
    <property type="entry name" value="Head_binding"/>
    <property type="match status" value="1"/>
</dbReference>
<evidence type="ECO:0000259" key="2">
    <source>
        <dbReference type="Pfam" id="PF13472"/>
    </source>
</evidence>
<dbReference type="Pfam" id="PF13472">
    <property type="entry name" value="Lipase_GDSL_2"/>
    <property type="match status" value="1"/>
</dbReference>
<dbReference type="Gene3D" id="2.170.14.10">
    <property type="entry name" value="Phage P22 tailspike-like, N-terminal domain"/>
    <property type="match status" value="1"/>
</dbReference>
<dbReference type="Proteomes" id="UP000436482">
    <property type="component" value="Unassembled WGS sequence"/>
</dbReference>
<dbReference type="SUPFAM" id="SSF51126">
    <property type="entry name" value="Pectin lyase-like"/>
    <property type="match status" value="1"/>
</dbReference>
<evidence type="ECO:0000259" key="1">
    <source>
        <dbReference type="Pfam" id="PF09008"/>
    </source>
</evidence>
<dbReference type="InterPro" id="IPR009093">
    <property type="entry name" value="P22_tailspike_N"/>
</dbReference>
<dbReference type="FunFam" id="2.170.14.10:FF:000001">
    <property type="entry name" value="Tail spike protein"/>
    <property type="match status" value="1"/>
</dbReference>
<accession>A0A6D0J5Y4</accession>
<organism evidence="3 4">
    <name type="scientific">Escherichia coli</name>
    <dbReference type="NCBI Taxonomy" id="562"/>
    <lineage>
        <taxon>Bacteria</taxon>
        <taxon>Pseudomonadati</taxon>
        <taxon>Pseudomonadota</taxon>
        <taxon>Gammaproteobacteria</taxon>
        <taxon>Enterobacterales</taxon>
        <taxon>Enterobacteriaceae</taxon>
        <taxon>Escherichia</taxon>
    </lineage>
</organism>
<name>A0A6D0J5Y4_ECOLX</name>
<sequence length="946" mass="103127">MTDITANVIVSMPSQLFTMARSFKAVANGKIYIGKIDTDPVNPENQIQVYVENEDGSHVSVAQPIIINAAGYPVYNGQIAKFVTVQGHSMAVYDAYGTQQFYFPNVLKYDPDQFEIRLSNQDGAGLVGIMPYGTVQDAIKWVVPEVFPGSNASEKLQAAVNYAVANKTRVVASGVYDVTAPVTIPGDIIIDASTGEFTFNGIDYIFHPLGAKSVEIIGGKFTANAYHTQRPQVIFNDYPDGLANLPTRVVIKDMQCFNCGVGYIMVNCQDPTSVHVSVDNNYCKTDDNTDQYISDAGMSGEQGEVYPYLMILGNTTASVDIGTPRKSMFHVTNNTFDVFMQSGGNSDIYKIGGATTGGISTSNRFINRNTEAACEVDTFTGGLESVFDNNTLWNVSIKVMTLGISGGPRIGLGGRSSVSNNVMHFEKNPLNDFGIWIRASLLNVCNNVIYYVGSDNPAEQRIFNGISGQALDNNNNSFGGTWCAGNNISNNTIQIVTGSISPTIRVQAINPTDFSGSTFCGNCLFGGNGMVLNARPERNRNVWNGNYISSGLFTAADIWRMNSAFVGSGNYIGGAYDNTTTGIPMLTKYIPNYSDGDIIRITLDRQILTGSSSDRALYYLHIKVVGNYYTNYQTFLVESGAHMAQDLKEAIDSRLNPLSTDASVLQNTFRAGYDGNGYIVIQAKGKYSSGNNPPMRIDYQIVPANTNFPTLSAASEANLRGMISAIKASSSQVKIAVYGDSTVDGYNTTGWTSNPVDSSNNAIGNSNHNLQSPNSWATLLDTKLKTINPQIKVYNAGYGSRAIQDGWAIDNYDRAITNNPFYGKCDYCFIAFGLNDRARSSWDPVEYKKKYIELINFIKSKGTSVVVVNADPVRRTDGGPTFGQYRDELIPLQLQVANETGSGYIDMFYYMDSLNPRPAFDSIGVHYGDSGNVYKADFVVKLFNLP</sequence>
<proteinExistence type="predicted"/>
<dbReference type="CDD" id="cd00229">
    <property type="entry name" value="SGNH_hydrolase"/>
    <property type="match status" value="1"/>
</dbReference>
<evidence type="ECO:0000313" key="4">
    <source>
        <dbReference type="Proteomes" id="UP000436482"/>
    </source>
</evidence>
<dbReference type="SUPFAM" id="SSF51327">
    <property type="entry name" value="Head-binding domain of phage P22 tailspike protein"/>
    <property type="match status" value="1"/>
</dbReference>
<dbReference type="AlphaFoldDB" id="A0A6D0J5Y4"/>
<evidence type="ECO:0000313" key="3">
    <source>
        <dbReference type="EMBL" id="MWR87392.1"/>
    </source>
</evidence>
<reference evidence="3 4" key="1">
    <citation type="submission" date="2019-12" db="EMBL/GenBank/DDBJ databases">
        <title>Enteriobacteria Tanzani isolates_8377-8380.</title>
        <authorList>
            <person name="Subbiah M."/>
            <person name="Call D."/>
        </authorList>
    </citation>
    <scope>NUCLEOTIDE SEQUENCE [LARGE SCALE GENOMIC DNA]</scope>
    <source>
        <strain evidence="3 4">8379wE6</strain>
    </source>
</reference>
<dbReference type="InterPro" id="IPR036514">
    <property type="entry name" value="SGNH_hydro_sf"/>
</dbReference>